<protein>
    <submittedName>
        <fullName evidence="2">BQ2448_5705 protein</fullName>
    </submittedName>
</protein>
<dbReference type="EMBL" id="FMSP01000001">
    <property type="protein sequence ID" value="SCV67059.1"/>
    <property type="molecule type" value="Genomic_DNA"/>
</dbReference>
<keyword evidence="3" id="KW-1185">Reference proteome</keyword>
<dbReference type="Proteomes" id="UP000198372">
    <property type="component" value="Unassembled WGS sequence"/>
</dbReference>
<feature type="region of interest" description="Disordered" evidence="1">
    <location>
        <begin position="208"/>
        <end position="267"/>
    </location>
</feature>
<gene>
    <name evidence="2" type="ORF">BQ2448_5705</name>
</gene>
<feature type="region of interest" description="Disordered" evidence="1">
    <location>
        <begin position="132"/>
        <end position="152"/>
    </location>
</feature>
<feature type="compositionally biased region" description="Basic and acidic residues" evidence="1">
    <location>
        <begin position="242"/>
        <end position="256"/>
    </location>
</feature>
<proteinExistence type="predicted"/>
<organism evidence="2 3">
    <name type="scientific">Microbotryum intermedium</name>
    <dbReference type="NCBI Taxonomy" id="269621"/>
    <lineage>
        <taxon>Eukaryota</taxon>
        <taxon>Fungi</taxon>
        <taxon>Dikarya</taxon>
        <taxon>Basidiomycota</taxon>
        <taxon>Pucciniomycotina</taxon>
        <taxon>Microbotryomycetes</taxon>
        <taxon>Microbotryales</taxon>
        <taxon>Microbotryaceae</taxon>
        <taxon>Microbotryum</taxon>
    </lineage>
</organism>
<feature type="compositionally biased region" description="Polar residues" evidence="1">
    <location>
        <begin position="209"/>
        <end position="218"/>
    </location>
</feature>
<reference evidence="3" key="1">
    <citation type="submission" date="2016-09" db="EMBL/GenBank/DDBJ databases">
        <authorList>
            <person name="Jeantristanb JTB J.-T."/>
            <person name="Ricardo R."/>
        </authorList>
    </citation>
    <scope>NUCLEOTIDE SEQUENCE [LARGE SCALE GENOMIC DNA]</scope>
</reference>
<dbReference type="OrthoDB" id="2537265at2759"/>
<accession>A0A238F2W4</accession>
<sequence>MASAATTATVDSSDLPLALHHPLYLAAPAVEHRRFDAQYDAAVDLLAERILAHEAEYRRTGLIHTLASRSILPPLLSTRSRGGVSVNSESVTSDDDRSDAALARRVLHQGIPINEQDSSYLFRIAKDKLATSPDAGMGSARSRPTPSEQASLAKVEPIIVTASSKSRDDIHSARVVLTKTGNSVTLLDTFFASKVASGHRAIPALKVRGTSTPSQPTHSGRALGSPTRDNLVPAASSVGASRPDRMFGDQPTRDVDSGSPGGLDMSGSRSFGRDELVLFEGGCTQVSPGARDDAVLLYRNDGI</sequence>
<evidence type="ECO:0000313" key="2">
    <source>
        <dbReference type="EMBL" id="SCV67059.1"/>
    </source>
</evidence>
<evidence type="ECO:0000313" key="3">
    <source>
        <dbReference type="Proteomes" id="UP000198372"/>
    </source>
</evidence>
<dbReference type="AlphaFoldDB" id="A0A238F2W4"/>
<evidence type="ECO:0000256" key="1">
    <source>
        <dbReference type="SAM" id="MobiDB-lite"/>
    </source>
</evidence>
<name>A0A238F2W4_9BASI</name>